<evidence type="ECO:0000313" key="4">
    <source>
        <dbReference type="Proteomes" id="UP000778523"/>
    </source>
</evidence>
<keyword evidence="4" id="KW-1185">Reference proteome</keyword>
<dbReference type="InterPro" id="IPR052196">
    <property type="entry name" value="Bact_Kbp"/>
</dbReference>
<name>A0ABX2IJI1_9RHOO</name>
<dbReference type="SMART" id="SM00257">
    <property type="entry name" value="LysM"/>
    <property type="match status" value="1"/>
</dbReference>
<gene>
    <name evidence="3" type="ORF">HJ583_018295</name>
</gene>
<dbReference type="Proteomes" id="UP000778523">
    <property type="component" value="Unassembled WGS sequence"/>
</dbReference>
<feature type="signal peptide" evidence="1">
    <location>
        <begin position="1"/>
        <end position="20"/>
    </location>
</feature>
<keyword evidence="1" id="KW-0732">Signal</keyword>
<organism evidence="3 4">
    <name type="scientific">Uliginosibacterium aquaticum</name>
    <dbReference type="NCBI Taxonomy" id="2731212"/>
    <lineage>
        <taxon>Bacteria</taxon>
        <taxon>Pseudomonadati</taxon>
        <taxon>Pseudomonadota</taxon>
        <taxon>Betaproteobacteria</taxon>
        <taxon>Rhodocyclales</taxon>
        <taxon>Zoogloeaceae</taxon>
        <taxon>Uliginosibacterium</taxon>
    </lineage>
</organism>
<dbReference type="SUPFAM" id="SSF54106">
    <property type="entry name" value="LysM domain"/>
    <property type="match status" value="1"/>
</dbReference>
<dbReference type="InterPro" id="IPR018392">
    <property type="entry name" value="LysM"/>
</dbReference>
<dbReference type="PANTHER" id="PTHR34700">
    <property type="entry name" value="POTASSIUM BINDING PROTEIN KBP"/>
    <property type="match status" value="1"/>
</dbReference>
<evidence type="ECO:0000256" key="1">
    <source>
        <dbReference type="SAM" id="SignalP"/>
    </source>
</evidence>
<feature type="domain" description="LysM" evidence="2">
    <location>
        <begin position="32"/>
        <end position="81"/>
    </location>
</feature>
<reference evidence="3 4" key="1">
    <citation type="submission" date="2020-06" db="EMBL/GenBank/DDBJ databases">
        <title>Draft genome of Uliginosibacterium sp. IMCC34675.</title>
        <authorList>
            <person name="Song J."/>
        </authorList>
    </citation>
    <scope>NUCLEOTIDE SEQUENCE [LARGE SCALE GENOMIC DNA]</scope>
    <source>
        <strain evidence="3 4">IMCC34675</strain>
    </source>
</reference>
<protein>
    <submittedName>
        <fullName evidence="3">LysM peptidoglycan-binding domain-containing protein</fullName>
    </submittedName>
</protein>
<dbReference type="PROSITE" id="PS51782">
    <property type="entry name" value="LYSM"/>
    <property type="match status" value="1"/>
</dbReference>
<comment type="caution">
    <text evidence="3">The sequence shown here is derived from an EMBL/GenBank/DDBJ whole genome shotgun (WGS) entry which is preliminary data.</text>
</comment>
<sequence>MLRKSLLALIVAMATAYAGAADNSPIADSAPDSYTVKQGDTLWGISGMFLKQPWRWPEVWKMNQDQIRNPHLIYPGQVVVLDRANGTLSIGKSVDGQVTGGDRLSPQVYSKDALSPIASIPLEAIRAFLVEPLVDEYGDNPALPTIVANQESRVIVGARGDTTYARNLTPGIDAWDIYRRAQPIKDPYSGAVLGHEAKLVAKARVVQPEANGKVAELALTESVSEVIAGNRLEPSSKTSLMAAPPHPPAASLQTSVASIYDGVRDAGRGSVIAIAAGRDQGMEPGHLVALTRVNGTVTYLESLRSSQKVNLPDSRVGLAYVFRTFNRLSYALVMDATGPVKVGDKVSAP</sequence>
<dbReference type="Pfam" id="PF01476">
    <property type="entry name" value="LysM"/>
    <property type="match status" value="1"/>
</dbReference>
<accession>A0ABX2IJI1</accession>
<evidence type="ECO:0000313" key="3">
    <source>
        <dbReference type="EMBL" id="NSL56988.1"/>
    </source>
</evidence>
<evidence type="ECO:0000259" key="2">
    <source>
        <dbReference type="PROSITE" id="PS51782"/>
    </source>
</evidence>
<dbReference type="PANTHER" id="PTHR34700:SF4">
    <property type="entry name" value="PHAGE-LIKE ELEMENT PBSX PROTEIN XKDP"/>
    <property type="match status" value="1"/>
</dbReference>
<dbReference type="EMBL" id="JABCSC020000006">
    <property type="protein sequence ID" value="NSL56988.1"/>
    <property type="molecule type" value="Genomic_DNA"/>
</dbReference>
<dbReference type="Gene3D" id="3.10.350.10">
    <property type="entry name" value="LysM domain"/>
    <property type="match status" value="1"/>
</dbReference>
<dbReference type="InterPro" id="IPR036779">
    <property type="entry name" value="LysM_dom_sf"/>
</dbReference>
<dbReference type="RefSeq" id="WP_170023261.1">
    <property type="nucleotide sequence ID" value="NZ_JABCSC020000006.1"/>
</dbReference>
<proteinExistence type="predicted"/>
<feature type="chain" id="PRO_5046876253" evidence="1">
    <location>
        <begin position="21"/>
        <end position="349"/>
    </location>
</feature>
<dbReference type="CDD" id="cd00118">
    <property type="entry name" value="LysM"/>
    <property type="match status" value="1"/>
</dbReference>